<name>A0AAD9HCU9_9PEZI</name>
<comment type="caution">
    <text evidence="1">The sequence shown here is derived from an EMBL/GenBank/DDBJ whole genome shotgun (WGS) entry which is preliminary data.</text>
</comment>
<dbReference type="Proteomes" id="UP001232148">
    <property type="component" value="Unassembled WGS sequence"/>
</dbReference>
<dbReference type="EMBL" id="MU842909">
    <property type="protein sequence ID" value="KAK2026690.1"/>
    <property type="molecule type" value="Genomic_DNA"/>
</dbReference>
<protein>
    <submittedName>
        <fullName evidence="1">Uncharacterized protein</fullName>
    </submittedName>
</protein>
<gene>
    <name evidence="1" type="ORF">LX32DRAFT_13343</name>
</gene>
<evidence type="ECO:0000313" key="2">
    <source>
        <dbReference type="Proteomes" id="UP001232148"/>
    </source>
</evidence>
<evidence type="ECO:0000313" key="1">
    <source>
        <dbReference type="EMBL" id="KAK2026690.1"/>
    </source>
</evidence>
<proteinExistence type="predicted"/>
<reference evidence="1" key="1">
    <citation type="submission" date="2021-06" db="EMBL/GenBank/DDBJ databases">
        <title>Comparative genomics, transcriptomics and evolutionary studies reveal genomic signatures of adaptation to plant cell wall in hemibiotrophic fungi.</title>
        <authorList>
            <consortium name="DOE Joint Genome Institute"/>
            <person name="Baroncelli R."/>
            <person name="Diaz J.F."/>
            <person name="Benocci T."/>
            <person name="Peng M."/>
            <person name="Battaglia E."/>
            <person name="Haridas S."/>
            <person name="Andreopoulos W."/>
            <person name="Labutti K."/>
            <person name="Pangilinan J."/>
            <person name="Floch G.L."/>
            <person name="Makela M.R."/>
            <person name="Henrissat B."/>
            <person name="Grigoriev I.V."/>
            <person name="Crouch J.A."/>
            <person name="De Vries R.P."/>
            <person name="Sukno S.A."/>
            <person name="Thon M.R."/>
        </authorList>
    </citation>
    <scope>NUCLEOTIDE SEQUENCE</scope>
    <source>
        <strain evidence="1">MAFF235873</strain>
    </source>
</reference>
<organism evidence="1 2">
    <name type="scientific">Colletotrichum zoysiae</name>
    <dbReference type="NCBI Taxonomy" id="1216348"/>
    <lineage>
        <taxon>Eukaryota</taxon>
        <taxon>Fungi</taxon>
        <taxon>Dikarya</taxon>
        <taxon>Ascomycota</taxon>
        <taxon>Pezizomycotina</taxon>
        <taxon>Sordariomycetes</taxon>
        <taxon>Hypocreomycetidae</taxon>
        <taxon>Glomerellales</taxon>
        <taxon>Glomerellaceae</taxon>
        <taxon>Colletotrichum</taxon>
        <taxon>Colletotrichum graminicola species complex</taxon>
    </lineage>
</organism>
<keyword evidence="2" id="KW-1185">Reference proteome</keyword>
<dbReference type="AlphaFoldDB" id="A0AAD9HCU9"/>
<sequence length="156" mass="17147">MTDGGGFFLGWSWVALQASQKSLRVCLSTYEISQPAAPHLGPPALLHHRRPRHRRTGREAAGWTTGTPVEVTVAVGRRKRMRVLFAGQTSQQRRVCLSLYLSRSLSPSCSSGMFLVAAPTLAWLAESVLPDRVDPCAVDHRLGNQSLKHLPLPGRK</sequence>
<accession>A0AAD9HCU9</accession>